<dbReference type="Proteomes" id="UP001165960">
    <property type="component" value="Unassembled WGS sequence"/>
</dbReference>
<organism evidence="1 2">
    <name type="scientific">Entomophthora muscae</name>
    <dbReference type="NCBI Taxonomy" id="34485"/>
    <lineage>
        <taxon>Eukaryota</taxon>
        <taxon>Fungi</taxon>
        <taxon>Fungi incertae sedis</taxon>
        <taxon>Zoopagomycota</taxon>
        <taxon>Entomophthoromycotina</taxon>
        <taxon>Entomophthoromycetes</taxon>
        <taxon>Entomophthorales</taxon>
        <taxon>Entomophthoraceae</taxon>
        <taxon>Entomophthora</taxon>
    </lineage>
</organism>
<keyword evidence="1" id="KW-0648">Protein biosynthesis</keyword>
<reference evidence="1" key="1">
    <citation type="submission" date="2022-04" db="EMBL/GenBank/DDBJ databases">
        <title>Genome of the entomopathogenic fungus Entomophthora muscae.</title>
        <authorList>
            <person name="Elya C."/>
            <person name="Lovett B.R."/>
            <person name="Lee E."/>
            <person name="Macias A.M."/>
            <person name="Hajek A.E."/>
            <person name="De Bivort B.L."/>
            <person name="Kasson M.T."/>
            <person name="De Fine Licht H.H."/>
            <person name="Stajich J.E."/>
        </authorList>
    </citation>
    <scope>NUCLEOTIDE SEQUENCE</scope>
    <source>
        <strain evidence="1">Berkeley</strain>
    </source>
</reference>
<keyword evidence="2" id="KW-1185">Reference proteome</keyword>
<gene>
    <name evidence="1" type="primary">TIF5</name>
    <name evidence="1" type="ORF">DSO57_1033785</name>
</gene>
<accession>A0ACC2U9M8</accession>
<name>A0ACC2U9M8_9FUNG</name>
<dbReference type="EMBL" id="QTSX02000981">
    <property type="protein sequence ID" value="KAJ9083540.1"/>
    <property type="molecule type" value="Genomic_DNA"/>
</dbReference>
<evidence type="ECO:0000313" key="2">
    <source>
        <dbReference type="Proteomes" id="UP001165960"/>
    </source>
</evidence>
<sequence>MATVNIVRDNNDPFYRYKMPKLIAKVEGKGNGIKTVIPNMGDIAKSLSRPASYPTKFFGCELGAQVKSEAKNDRYIVNGSHDAEKLQCLLDSFIDKFVLCKECRNPETDLFIQKDQTIIRDCKACGKRSEVDMRHKLVTFILKNPPPPPKKIKKTAKVSNGDIDAGNENGEDDDELTRRIAKEAAELGDVEVDDDDWAEDVSEEAVARRTRELQEGINKLLLDDEDEDENDNPYEQFGEAFDGNFKASDSDILNKAKDLEVLGKHKAVQVLVQVIFNEDITNQIAKRISLLQKFVTGEKHQKSLLGGIERLVGISFPSLIPKIPIILKLLYDEDLIEEGVVLKWGAKPSKRYVGKEVSKKIKDAAQPFLTWLEEAEEESSEED</sequence>
<keyword evidence="1" id="KW-0396">Initiation factor</keyword>
<proteinExistence type="predicted"/>
<evidence type="ECO:0000313" key="1">
    <source>
        <dbReference type="EMBL" id="KAJ9083540.1"/>
    </source>
</evidence>
<protein>
    <submittedName>
        <fullName evidence="1">Eukaryotic translation initiation factor 5</fullName>
    </submittedName>
</protein>
<comment type="caution">
    <text evidence="1">The sequence shown here is derived from an EMBL/GenBank/DDBJ whole genome shotgun (WGS) entry which is preliminary data.</text>
</comment>